<organism evidence="1 2">
    <name type="scientific">Plasmodium vivax (strain Brazil I)</name>
    <dbReference type="NCBI Taxonomy" id="1033975"/>
    <lineage>
        <taxon>Eukaryota</taxon>
        <taxon>Sar</taxon>
        <taxon>Alveolata</taxon>
        <taxon>Apicomplexa</taxon>
        <taxon>Aconoidasida</taxon>
        <taxon>Haemosporida</taxon>
        <taxon>Plasmodiidae</taxon>
        <taxon>Plasmodium</taxon>
        <taxon>Plasmodium (Plasmodium)</taxon>
    </lineage>
</organism>
<protein>
    <submittedName>
        <fullName evidence="1">Uncharacterized protein</fullName>
    </submittedName>
</protein>
<proteinExistence type="predicted"/>
<sequence>MKRTSRYGRAGKRKKGLLIGYEKVMSKYHIRSEQLLSHLDKCTSWPEGARSRCAKSIISQKESSLLLKDVTHWGHKNEEANRNFLHRVKDSLQWNPLNIGSLFNLVHFYFAKIGQGGPTLGGPPSGHKYAKGQMQAPTQAPTQEERSCLLYSHLLHSVLMQICRGQLSRDKAGVVKGTPRGRNIRAFLFSLFREEVKKGSFEARLVRCVCERWSSIPCISDEALLIICLENMHVLCVASYRMGFMRDVFYYANLMLQLLQLRGLRGLLKANHFSLSASLCMARAACFVLARSADPRVHHSRGFSGIGQREEGGCRSATSGAGKEDLSHVEEVLPHTLLKCEERFLSFLLSEEETTMRANEVVERDRILQEKVHHPLSSVANKLNDCICYCLSHREYHLLSQFLVWRARLYYHVGLFRECLSEASKVALMNLHEGAPLGTAAGGGGEGGEEEGGEGVGEVASNYSCLNLMLSCLHRLNLLRPSDLYLLVPLKRGETGSSTWKGKTTCTRSGDAEENHSLNKREHPYSWCRPAEDKALLRVLRGNRKKIPFIL</sequence>
<gene>
    <name evidence="1" type="ORF">PVBG_02191</name>
</gene>
<dbReference type="AlphaFoldDB" id="A0A0J9SQT0"/>
<reference evidence="1 2" key="1">
    <citation type="submission" date="2011-08" db="EMBL/GenBank/DDBJ databases">
        <title>The Genome Sequence of Plasmodium vivax Brazil I.</title>
        <authorList>
            <consortium name="The Broad Institute Genome Sequencing Platform"/>
            <consortium name="The Broad Institute Genome Sequencing Center for Infectious Disease"/>
            <person name="Neafsey D."/>
            <person name="Carlton J."/>
            <person name="Barnwell J."/>
            <person name="Collins W."/>
            <person name="Escalante A."/>
            <person name="Mullikin J."/>
            <person name="Saul A."/>
            <person name="Guigo R."/>
            <person name="Camara F."/>
            <person name="Young S.K."/>
            <person name="Zeng Q."/>
            <person name="Gargeya S."/>
            <person name="Fitzgerald M."/>
            <person name="Haas B."/>
            <person name="Abouelleil A."/>
            <person name="Alvarado L."/>
            <person name="Arachchi H.M."/>
            <person name="Berlin A."/>
            <person name="Brown A."/>
            <person name="Chapman S.B."/>
            <person name="Chen Z."/>
            <person name="Dunbar C."/>
            <person name="Freedman E."/>
            <person name="Gearin G."/>
            <person name="Gellesch M."/>
            <person name="Goldberg J."/>
            <person name="Griggs A."/>
            <person name="Gujja S."/>
            <person name="Heiman D."/>
            <person name="Howarth C."/>
            <person name="Larson L."/>
            <person name="Lui A."/>
            <person name="MacDonald P.J.P."/>
            <person name="Montmayeur A."/>
            <person name="Murphy C."/>
            <person name="Neiman D."/>
            <person name="Pearson M."/>
            <person name="Priest M."/>
            <person name="Roberts A."/>
            <person name="Saif S."/>
            <person name="Shea T."/>
            <person name="Shenoy N."/>
            <person name="Sisk P."/>
            <person name="Stolte C."/>
            <person name="Sykes S."/>
            <person name="Wortman J."/>
            <person name="Nusbaum C."/>
            <person name="Birren B."/>
        </authorList>
    </citation>
    <scope>NUCLEOTIDE SEQUENCE [LARGE SCALE GENOMIC DNA]</scope>
    <source>
        <strain evidence="1 2">Brazil I</strain>
    </source>
</reference>
<dbReference type="OrthoDB" id="370548at2759"/>
<dbReference type="Proteomes" id="UP000053327">
    <property type="component" value="Unassembled WGS sequence"/>
</dbReference>
<dbReference type="EMBL" id="KQ234837">
    <property type="protein sequence ID" value="KMZ85505.1"/>
    <property type="molecule type" value="Genomic_DNA"/>
</dbReference>
<evidence type="ECO:0000313" key="1">
    <source>
        <dbReference type="EMBL" id="KMZ85505.1"/>
    </source>
</evidence>
<evidence type="ECO:0000313" key="2">
    <source>
        <dbReference type="Proteomes" id="UP000053327"/>
    </source>
</evidence>
<accession>A0A0J9SQT0</accession>
<name>A0A0J9SQT0_PLAV1</name>